<dbReference type="SUPFAM" id="SSF81301">
    <property type="entry name" value="Nucleotidyltransferase"/>
    <property type="match status" value="1"/>
</dbReference>
<evidence type="ECO:0000313" key="3">
    <source>
        <dbReference type="EMBL" id="PXF43590.1"/>
    </source>
</evidence>
<proteinExistence type="inferred from homology"/>
<dbReference type="InterPro" id="IPR043519">
    <property type="entry name" value="NT_sf"/>
</dbReference>
<dbReference type="PANTHER" id="PTHR21043:SF0">
    <property type="entry name" value="MITOCHONDRIAL ASSEMBLY OF RIBOSOMAL LARGE SUBUNIT PROTEIN 1"/>
    <property type="match status" value="1"/>
</dbReference>
<dbReference type="Pfam" id="PF02410">
    <property type="entry name" value="RsfS"/>
    <property type="match status" value="1"/>
</dbReference>
<dbReference type="AlphaFoldDB" id="A0A2V3IR06"/>
<evidence type="ECO:0000313" key="4">
    <source>
        <dbReference type="Proteomes" id="UP000247409"/>
    </source>
</evidence>
<dbReference type="GO" id="GO:0090071">
    <property type="term" value="P:negative regulation of ribosome biogenesis"/>
    <property type="evidence" value="ECO:0007669"/>
    <property type="project" value="TreeGrafter"/>
</dbReference>
<evidence type="ECO:0000256" key="2">
    <source>
        <dbReference type="SAM" id="MobiDB-lite"/>
    </source>
</evidence>
<dbReference type="GO" id="GO:0017148">
    <property type="term" value="P:negative regulation of translation"/>
    <property type="evidence" value="ECO:0007669"/>
    <property type="project" value="TreeGrafter"/>
</dbReference>
<keyword evidence="4" id="KW-1185">Reference proteome</keyword>
<protein>
    <submittedName>
        <fullName evidence="3">Ribosomal silencing factor RsfS</fullName>
    </submittedName>
</protein>
<dbReference type="NCBIfam" id="TIGR00090">
    <property type="entry name" value="rsfS_iojap_ybeB"/>
    <property type="match status" value="1"/>
</dbReference>
<feature type="region of interest" description="Disordered" evidence="2">
    <location>
        <begin position="42"/>
        <end position="70"/>
    </location>
</feature>
<dbReference type="GO" id="GO:0043023">
    <property type="term" value="F:ribosomal large subunit binding"/>
    <property type="evidence" value="ECO:0007669"/>
    <property type="project" value="TreeGrafter"/>
</dbReference>
<reference evidence="3 4" key="1">
    <citation type="journal article" date="2018" name="Mol. Biol. Evol.">
        <title>Analysis of the draft genome of the red seaweed Gracilariopsis chorda provides insights into genome size evolution in Rhodophyta.</title>
        <authorList>
            <person name="Lee J."/>
            <person name="Yang E.C."/>
            <person name="Graf L."/>
            <person name="Yang J.H."/>
            <person name="Qiu H."/>
            <person name="Zel Zion U."/>
            <person name="Chan C.X."/>
            <person name="Stephens T.G."/>
            <person name="Weber A.P.M."/>
            <person name="Boo G.H."/>
            <person name="Boo S.M."/>
            <person name="Kim K.M."/>
            <person name="Shin Y."/>
            <person name="Jung M."/>
            <person name="Lee S.J."/>
            <person name="Yim H.S."/>
            <person name="Lee J.H."/>
            <person name="Bhattacharya D."/>
            <person name="Yoon H.S."/>
        </authorList>
    </citation>
    <scope>NUCLEOTIDE SEQUENCE [LARGE SCALE GENOMIC DNA]</scope>
    <source>
        <strain evidence="3 4">SKKU-2015</strain>
        <tissue evidence="3">Whole body</tissue>
    </source>
</reference>
<dbReference type="Gene3D" id="3.30.460.10">
    <property type="entry name" value="Beta Polymerase, domain 2"/>
    <property type="match status" value="1"/>
</dbReference>
<evidence type="ECO:0000256" key="1">
    <source>
        <dbReference type="ARBA" id="ARBA00010574"/>
    </source>
</evidence>
<feature type="compositionally biased region" description="Low complexity" evidence="2">
    <location>
        <begin position="60"/>
        <end position="70"/>
    </location>
</feature>
<dbReference type="OrthoDB" id="21330at2759"/>
<name>A0A2V3IR06_9FLOR</name>
<dbReference type="EMBL" id="NBIV01000119">
    <property type="protein sequence ID" value="PXF43590.1"/>
    <property type="molecule type" value="Genomic_DNA"/>
</dbReference>
<organism evidence="3 4">
    <name type="scientific">Gracilariopsis chorda</name>
    <dbReference type="NCBI Taxonomy" id="448386"/>
    <lineage>
        <taxon>Eukaryota</taxon>
        <taxon>Rhodophyta</taxon>
        <taxon>Florideophyceae</taxon>
        <taxon>Rhodymeniophycidae</taxon>
        <taxon>Gracilariales</taxon>
        <taxon>Gracilariaceae</taxon>
        <taxon>Gracilariopsis</taxon>
    </lineage>
</organism>
<dbReference type="STRING" id="448386.A0A2V3IR06"/>
<comment type="similarity">
    <text evidence="1">Belongs to the Iojap/RsfS family.</text>
</comment>
<dbReference type="PANTHER" id="PTHR21043">
    <property type="entry name" value="IOJAP SUPERFAMILY ORTHOLOG"/>
    <property type="match status" value="1"/>
</dbReference>
<sequence length="187" mass="20972">MALRAALLVSRFARVRTLCAQASQRTLSQINRQRAQLYLQRHSPHPQQPTHHPQQPKPQPITKQIPAVSGSVPSPPALKTLLENEHGAYDVVIIDVREKATFADSFLLCCAHTPAHIRAIAEQLAHFINSAQVTLDGHSVSICGHQHDEWLVVDIGHTVVHIMTEHARQQYRLEDLWIPDTPPSVEQ</sequence>
<dbReference type="HAMAP" id="MF_01477">
    <property type="entry name" value="Iojap_RsfS"/>
    <property type="match status" value="1"/>
</dbReference>
<accession>A0A2V3IR06</accession>
<dbReference type="InterPro" id="IPR004394">
    <property type="entry name" value="Iojap/RsfS/C7orf30"/>
</dbReference>
<gene>
    <name evidence="3" type="ORF">BWQ96_06702</name>
</gene>
<dbReference type="Proteomes" id="UP000247409">
    <property type="component" value="Unassembled WGS sequence"/>
</dbReference>
<comment type="caution">
    <text evidence="3">The sequence shown here is derived from an EMBL/GenBank/DDBJ whole genome shotgun (WGS) entry which is preliminary data.</text>
</comment>